<dbReference type="InterPro" id="IPR015855">
    <property type="entry name" value="ABC_transpr_MalK-like"/>
</dbReference>
<dbReference type="RefSeq" id="WP_209458633.1">
    <property type="nucleotide sequence ID" value="NZ_JAGGKC010000005.1"/>
</dbReference>
<dbReference type="SUPFAM" id="SSF50331">
    <property type="entry name" value="MOP-like"/>
    <property type="match status" value="1"/>
</dbReference>
<evidence type="ECO:0000313" key="5">
    <source>
        <dbReference type="EMBL" id="MBP1918398.1"/>
    </source>
</evidence>
<dbReference type="InterPro" id="IPR047641">
    <property type="entry name" value="ABC_transpr_MalK/UgpC-like"/>
</dbReference>
<dbReference type="Proteomes" id="UP001519271">
    <property type="component" value="Unassembled WGS sequence"/>
</dbReference>
<dbReference type="InterPro" id="IPR012340">
    <property type="entry name" value="NA-bd_OB-fold"/>
</dbReference>
<keyword evidence="5" id="KW-0762">Sugar transport</keyword>
<dbReference type="Gene3D" id="2.40.50.100">
    <property type="match status" value="1"/>
</dbReference>
<keyword evidence="2" id="KW-0547">Nucleotide-binding</keyword>
<dbReference type="GO" id="GO:0005524">
    <property type="term" value="F:ATP binding"/>
    <property type="evidence" value="ECO:0007669"/>
    <property type="project" value="UniProtKB-KW"/>
</dbReference>
<name>A0ABS4G1I2_9CLOT</name>
<feature type="domain" description="ABC transporter" evidence="4">
    <location>
        <begin position="3"/>
        <end position="235"/>
    </location>
</feature>
<dbReference type="PANTHER" id="PTHR43875">
    <property type="entry name" value="MALTODEXTRIN IMPORT ATP-BINDING PROTEIN MSMX"/>
    <property type="match status" value="1"/>
</dbReference>
<dbReference type="InterPro" id="IPR003593">
    <property type="entry name" value="AAA+_ATPase"/>
</dbReference>
<dbReference type="Gene3D" id="3.40.50.300">
    <property type="entry name" value="P-loop containing nucleotide triphosphate hydrolases"/>
    <property type="match status" value="1"/>
</dbReference>
<dbReference type="InterPro" id="IPR040582">
    <property type="entry name" value="OB_MalK-like"/>
</dbReference>
<keyword evidence="1" id="KW-0813">Transport</keyword>
<protein>
    <submittedName>
        <fullName evidence="5">Multiple sugar transport system ATP-binding protein</fullName>
    </submittedName>
</protein>
<sequence>MKVTLKDIGKKYEGREEFTLRNINLEIEDKDFCVILGPSGCGKTTLLRMIAGLNSITEGDLLFGEKRMNKVPSKDRDIAMVFQSYALYPHMTVYDNMAFSLNMRRERKSVIDERVREAAELLQITSYLQSKPSDISGGQRQRVALGRAMVRKPKVFLMDEPLSNLDAKLREHMRVELVRLHKALGTTSIYVTHDQTEAMTMATKIVLMNEGKIQQDGKPEEFYNTPANLFVARFIGSPTMNIFEGKIENGRFVSNDSYIKAEPKPEDKVKVSEYEGKKVSLGIRAERFKRVENEPLGDTFECELDVMEMLGKEKILFTKLPNGQDITISVPGYLDYVPGNKYTFGFDLDALHFFDTETGLRIN</sequence>
<dbReference type="Pfam" id="PF17912">
    <property type="entry name" value="OB_MalK"/>
    <property type="match status" value="1"/>
</dbReference>
<proteinExistence type="predicted"/>
<dbReference type="SMART" id="SM00382">
    <property type="entry name" value="AAA"/>
    <property type="match status" value="1"/>
</dbReference>
<dbReference type="CDD" id="cd03301">
    <property type="entry name" value="ABC_MalK_N"/>
    <property type="match status" value="1"/>
</dbReference>
<dbReference type="InterPro" id="IPR008995">
    <property type="entry name" value="Mo/tungstate-bd_C_term_dom"/>
</dbReference>
<dbReference type="InterPro" id="IPR027417">
    <property type="entry name" value="P-loop_NTPase"/>
</dbReference>
<dbReference type="PROSITE" id="PS50893">
    <property type="entry name" value="ABC_TRANSPORTER_2"/>
    <property type="match status" value="1"/>
</dbReference>
<dbReference type="Gene3D" id="2.40.50.140">
    <property type="entry name" value="Nucleic acid-binding proteins"/>
    <property type="match status" value="1"/>
</dbReference>
<dbReference type="PROSITE" id="PS00211">
    <property type="entry name" value="ABC_TRANSPORTER_1"/>
    <property type="match status" value="1"/>
</dbReference>
<keyword evidence="3 5" id="KW-0067">ATP-binding</keyword>
<evidence type="ECO:0000256" key="3">
    <source>
        <dbReference type="ARBA" id="ARBA00022840"/>
    </source>
</evidence>
<accession>A0ABS4G1I2</accession>
<dbReference type="SUPFAM" id="SSF52540">
    <property type="entry name" value="P-loop containing nucleoside triphosphate hydrolases"/>
    <property type="match status" value="1"/>
</dbReference>
<reference evidence="5 6" key="1">
    <citation type="submission" date="2021-03" db="EMBL/GenBank/DDBJ databases">
        <title>Genomic Encyclopedia of Type Strains, Phase IV (KMG-IV): sequencing the most valuable type-strain genomes for metagenomic binning, comparative biology and taxonomic classification.</title>
        <authorList>
            <person name="Goeker M."/>
        </authorList>
    </citation>
    <scope>NUCLEOTIDE SEQUENCE [LARGE SCALE GENOMIC DNA]</scope>
    <source>
        <strain evidence="5 6">DSM 6139</strain>
    </source>
</reference>
<comment type="caution">
    <text evidence="5">The sequence shown here is derived from an EMBL/GenBank/DDBJ whole genome shotgun (WGS) entry which is preliminary data.</text>
</comment>
<organism evidence="5 6">
    <name type="scientific">Youngiibacter multivorans</name>
    <dbReference type="NCBI Taxonomy" id="937251"/>
    <lineage>
        <taxon>Bacteria</taxon>
        <taxon>Bacillati</taxon>
        <taxon>Bacillota</taxon>
        <taxon>Clostridia</taxon>
        <taxon>Eubacteriales</taxon>
        <taxon>Clostridiaceae</taxon>
        <taxon>Youngiibacter</taxon>
    </lineage>
</organism>
<evidence type="ECO:0000259" key="4">
    <source>
        <dbReference type="PROSITE" id="PS50893"/>
    </source>
</evidence>
<dbReference type="EMBL" id="JAGGKC010000005">
    <property type="protein sequence ID" value="MBP1918398.1"/>
    <property type="molecule type" value="Genomic_DNA"/>
</dbReference>
<evidence type="ECO:0000313" key="6">
    <source>
        <dbReference type="Proteomes" id="UP001519271"/>
    </source>
</evidence>
<evidence type="ECO:0000256" key="1">
    <source>
        <dbReference type="ARBA" id="ARBA00022448"/>
    </source>
</evidence>
<gene>
    <name evidence="5" type="ORF">J2Z34_000870</name>
</gene>
<dbReference type="InterPro" id="IPR017871">
    <property type="entry name" value="ABC_transporter-like_CS"/>
</dbReference>
<dbReference type="PANTHER" id="PTHR43875:SF1">
    <property type="entry name" value="OSMOPROTECTIVE COMPOUNDS UPTAKE ATP-BINDING PROTEIN GGTA"/>
    <property type="match status" value="1"/>
</dbReference>
<dbReference type="NCBIfam" id="NF008653">
    <property type="entry name" value="PRK11650.1"/>
    <property type="match status" value="1"/>
</dbReference>
<evidence type="ECO:0000256" key="2">
    <source>
        <dbReference type="ARBA" id="ARBA00022741"/>
    </source>
</evidence>
<dbReference type="InterPro" id="IPR003439">
    <property type="entry name" value="ABC_transporter-like_ATP-bd"/>
</dbReference>
<keyword evidence="6" id="KW-1185">Reference proteome</keyword>
<dbReference type="Pfam" id="PF00005">
    <property type="entry name" value="ABC_tran"/>
    <property type="match status" value="1"/>
</dbReference>